<evidence type="ECO:0000313" key="2">
    <source>
        <dbReference type="Proteomes" id="UP001172386"/>
    </source>
</evidence>
<dbReference type="EMBL" id="JAPDRQ010000048">
    <property type="protein sequence ID" value="KAJ9658676.1"/>
    <property type="molecule type" value="Genomic_DNA"/>
</dbReference>
<sequence>MWCSPNDYPEEYLVGSRLGHYANRAWILQEYLLAPRILEFTYQQAQWACLSHQGSEVVQSTTEIDPVSSDDFHWELLHPEIDSDTALRLWYKVVDSYSWKKLSYKSDKLPALSGIAQKFQAMTGRVLGEYLAGIWETDLAWQLCWYSGLGSKRSKDYRAPSWSWTCKDGYYYNTFIGEDDKPDILFECVKAETFPILSPYGPVHGGYIHVRGKMCEMFISRHDNWNERNWDVSIEILDMLFSSFQSITDDDLTEWQRSLGDGRTFYALPICSRTRKETRPIRSRSPSRSSLDEPISTTSHDVLQHEAAPSNASSPMLSPRSLSDSSSRREQFAIEETLQLNSDDNSNSVSSNESAIDFEAVALEDQDVDNRGKRREANWRQHLFALEDPTKLDIMILEATGEQRGQYRRVGVFSSTRLQHRQYLEEAFATSNLEANLYLEEKDEKDRYMIEIV</sequence>
<comment type="caution">
    <text evidence="1">The sequence shown here is derived from an EMBL/GenBank/DDBJ whole genome shotgun (WGS) entry which is preliminary data.</text>
</comment>
<protein>
    <submittedName>
        <fullName evidence="1">Uncharacterized protein</fullName>
    </submittedName>
</protein>
<reference evidence="1" key="1">
    <citation type="submission" date="2022-10" db="EMBL/GenBank/DDBJ databases">
        <title>Culturing micro-colonial fungi from biological soil crusts in the Mojave desert and describing Neophaeococcomyces mojavensis, and introducing the new genera and species Taxawa tesnikishii.</title>
        <authorList>
            <person name="Kurbessoian T."/>
            <person name="Stajich J.E."/>
        </authorList>
    </citation>
    <scope>NUCLEOTIDE SEQUENCE</scope>
    <source>
        <strain evidence="1">JES_112</strain>
    </source>
</reference>
<evidence type="ECO:0000313" key="1">
    <source>
        <dbReference type="EMBL" id="KAJ9658676.1"/>
    </source>
</evidence>
<organism evidence="1 2">
    <name type="scientific">Neophaeococcomyces mojaviensis</name>
    <dbReference type="NCBI Taxonomy" id="3383035"/>
    <lineage>
        <taxon>Eukaryota</taxon>
        <taxon>Fungi</taxon>
        <taxon>Dikarya</taxon>
        <taxon>Ascomycota</taxon>
        <taxon>Pezizomycotina</taxon>
        <taxon>Eurotiomycetes</taxon>
        <taxon>Chaetothyriomycetidae</taxon>
        <taxon>Chaetothyriales</taxon>
        <taxon>Chaetothyriales incertae sedis</taxon>
        <taxon>Neophaeococcomyces</taxon>
    </lineage>
</organism>
<accession>A0ACC3ABI1</accession>
<dbReference type="Proteomes" id="UP001172386">
    <property type="component" value="Unassembled WGS sequence"/>
</dbReference>
<gene>
    <name evidence="1" type="ORF">H2198_003554</name>
</gene>
<proteinExistence type="predicted"/>
<keyword evidence="2" id="KW-1185">Reference proteome</keyword>
<name>A0ACC3ABI1_9EURO</name>